<dbReference type="InterPro" id="IPR049278">
    <property type="entry name" value="MS_channel_C"/>
</dbReference>
<feature type="transmembrane region" description="Helical" evidence="7">
    <location>
        <begin position="105"/>
        <end position="127"/>
    </location>
</feature>
<keyword evidence="7" id="KW-0407">Ion channel</keyword>
<dbReference type="CDD" id="cd00038">
    <property type="entry name" value="CAP_ED"/>
    <property type="match status" value="1"/>
</dbReference>
<feature type="transmembrane region" description="Helical" evidence="7">
    <location>
        <begin position="209"/>
        <end position="232"/>
    </location>
</feature>
<dbReference type="InterPro" id="IPR018490">
    <property type="entry name" value="cNMP-bd_dom_sf"/>
</dbReference>
<comment type="function">
    <text evidence="7">Mechanosensitive channel that participates in the regulation of osmotic pressure changes within the cell, opening in response to stretch forces in the membrane lipid bilayer, without the need for other proteins. Contributes to normal resistance to hypoosmotic shock. Forms an ion channel of 1.0 nanosiemens conductance with a slight preference for anions.</text>
</comment>
<keyword evidence="7" id="KW-0997">Cell inner membrane</keyword>
<dbReference type="Pfam" id="PF00924">
    <property type="entry name" value="MS_channel_2nd"/>
    <property type="match status" value="1"/>
</dbReference>
<dbReference type="SMART" id="SM00100">
    <property type="entry name" value="cNMP"/>
    <property type="match status" value="1"/>
</dbReference>
<dbReference type="PROSITE" id="PS50042">
    <property type="entry name" value="CNMP_BINDING_3"/>
    <property type="match status" value="1"/>
</dbReference>
<dbReference type="Pfam" id="PF21082">
    <property type="entry name" value="MS_channel_3rd"/>
    <property type="match status" value="1"/>
</dbReference>
<dbReference type="GO" id="GO:0005886">
    <property type="term" value="C:plasma membrane"/>
    <property type="evidence" value="ECO:0007669"/>
    <property type="project" value="UniProtKB-SubCell"/>
</dbReference>
<feature type="transmembrane region" description="Helical" evidence="7">
    <location>
        <begin position="179"/>
        <end position="197"/>
    </location>
</feature>
<dbReference type="Gene3D" id="2.60.120.10">
    <property type="entry name" value="Jelly Rolls"/>
    <property type="match status" value="1"/>
</dbReference>
<comment type="similarity">
    <text evidence="2 7">Belongs to the MscS (TC 1.A.23) family.</text>
</comment>
<reference evidence="9 10" key="1">
    <citation type="submission" date="2016-10" db="EMBL/GenBank/DDBJ databases">
        <authorList>
            <person name="de Groot N.N."/>
        </authorList>
    </citation>
    <scope>NUCLEOTIDE SEQUENCE [LARGE SCALE GENOMIC DNA]</scope>
    <source>
        <strain evidence="9 10">LMG 2247</strain>
    </source>
</reference>
<protein>
    <recommendedName>
        <fullName evidence="7">Small-conductance mechanosensitive channel</fullName>
    </recommendedName>
</protein>
<dbReference type="SUPFAM" id="SSF82689">
    <property type="entry name" value="Mechanosensitive channel protein MscS (YggB), C-terminal domain"/>
    <property type="match status" value="1"/>
</dbReference>
<evidence type="ECO:0000256" key="7">
    <source>
        <dbReference type="RuleBase" id="RU369025"/>
    </source>
</evidence>
<dbReference type="Gene3D" id="1.10.287.1260">
    <property type="match status" value="1"/>
</dbReference>
<gene>
    <name evidence="9" type="ORF">SAMN05216466_116110</name>
</gene>
<keyword evidence="4 7" id="KW-0812">Transmembrane</keyword>
<evidence type="ECO:0000313" key="9">
    <source>
        <dbReference type="EMBL" id="SDI04805.1"/>
    </source>
</evidence>
<keyword evidence="7" id="KW-0813">Transport</keyword>
<evidence type="ECO:0000256" key="6">
    <source>
        <dbReference type="ARBA" id="ARBA00023136"/>
    </source>
</evidence>
<keyword evidence="6 7" id="KW-0472">Membrane</keyword>
<dbReference type="InterPro" id="IPR006685">
    <property type="entry name" value="MscS_channel_2nd"/>
</dbReference>
<keyword evidence="5 7" id="KW-1133">Transmembrane helix</keyword>
<dbReference type="InterPro" id="IPR045275">
    <property type="entry name" value="MscS_archaea/bacteria_type"/>
</dbReference>
<dbReference type="SUPFAM" id="SSF51206">
    <property type="entry name" value="cAMP-binding domain-like"/>
    <property type="match status" value="1"/>
</dbReference>
<dbReference type="InterPro" id="IPR011066">
    <property type="entry name" value="MscS_channel_C_sf"/>
</dbReference>
<dbReference type="AlphaFoldDB" id="A0A1G8HE08"/>
<evidence type="ECO:0000256" key="5">
    <source>
        <dbReference type="ARBA" id="ARBA00022989"/>
    </source>
</evidence>
<dbReference type="InterPro" id="IPR016846">
    <property type="entry name" value="cNMP-bd_ion_channel"/>
</dbReference>
<dbReference type="PANTHER" id="PTHR30221">
    <property type="entry name" value="SMALL-CONDUCTANCE MECHANOSENSITIVE CHANNEL"/>
    <property type="match status" value="1"/>
</dbReference>
<dbReference type="InterPro" id="IPR010920">
    <property type="entry name" value="LSM_dom_sf"/>
</dbReference>
<comment type="caution">
    <text evidence="7">Lacks conserved residue(s) required for the propagation of feature annotation.</text>
</comment>
<evidence type="ECO:0000256" key="3">
    <source>
        <dbReference type="ARBA" id="ARBA00022475"/>
    </source>
</evidence>
<keyword evidence="7" id="KW-0406">Ion transport</keyword>
<feature type="domain" description="Cyclic nucleotide-binding" evidence="8">
    <location>
        <begin position="403"/>
        <end position="522"/>
    </location>
</feature>
<evidence type="ECO:0000256" key="1">
    <source>
        <dbReference type="ARBA" id="ARBA00004651"/>
    </source>
</evidence>
<dbReference type="SUPFAM" id="SSF50182">
    <property type="entry name" value="Sm-like ribonucleoproteins"/>
    <property type="match status" value="1"/>
</dbReference>
<dbReference type="Pfam" id="PF00027">
    <property type="entry name" value="cNMP_binding"/>
    <property type="match status" value="1"/>
</dbReference>
<dbReference type="EMBL" id="FNCJ01000016">
    <property type="protein sequence ID" value="SDI04805.1"/>
    <property type="molecule type" value="Genomic_DNA"/>
</dbReference>
<dbReference type="Gene3D" id="2.30.30.60">
    <property type="match status" value="1"/>
</dbReference>
<keyword evidence="3" id="KW-1003">Cell membrane</keyword>
<dbReference type="PIRSF" id="PIRSF026673">
    <property type="entry name" value="UCP026673_ion_chan"/>
    <property type="match status" value="1"/>
</dbReference>
<dbReference type="InterPro" id="IPR000595">
    <property type="entry name" value="cNMP-bd_dom"/>
</dbReference>
<proteinExistence type="inferred from homology"/>
<comment type="subcellular location">
    <subcellularLocation>
        <location evidence="7">Cell inner membrane</location>
        <topology evidence="7">Multi-pass membrane protein</topology>
    </subcellularLocation>
    <subcellularLocation>
        <location evidence="1">Cell membrane</location>
        <topology evidence="1">Multi-pass membrane protein</topology>
    </subcellularLocation>
</comment>
<sequence>MARGATRRRTPLHRVALATSGFTSVSATRFSQQPDAAKTANSPYSYSWRLSPREKALARRRAVVHAPATYGKSALKDPLVIGFVLLALDIAIWRTRLPPNLMLRFALRLLIFGLFSAVLFGSGMNPLMPAPWPESVPRHLAAQILEVVWWLNGARLLTLSLDALFMTSSWHKERLFQDVLGALVFLAAAVASLAFVLNVPVRGLAATSGALAIVLGLAIQSTLGDVFAGIVLNTTEPYHIGNWVSVDGVEGKVLEMNWRATHLLTGQGNVVIVPNAVAAKAKIVNNSRPSALHGVSITLEISPEERPARVLSALERALTGIGTVLQTPAPYALVKAASVNSIQYEVTAYVDDMAKKAAVNNELYDLCFRHLAAAGIDLRPLAVPAQPRASADRLQRLLSRVELFRTLQGDELESLAAKMTRHEYAPNQLVVASDAVTDYLMIVESGVISVEVTTASGVLEPVRLGPGDALGEAGVLAGLPVRARLTALTQTVVYRLDKADLTPLLKGRPDVGQQMCQLMSQRQDKLLKLGSVPETPALSERTLFDWLRDGMRKLHDLAA</sequence>
<dbReference type="InterPro" id="IPR023408">
    <property type="entry name" value="MscS_beta-dom_sf"/>
</dbReference>
<evidence type="ECO:0000256" key="4">
    <source>
        <dbReference type="ARBA" id="ARBA00022692"/>
    </source>
</evidence>
<evidence type="ECO:0000259" key="8">
    <source>
        <dbReference type="PROSITE" id="PS50042"/>
    </source>
</evidence>
<name>A0A1G8HE08_9BURK</name>
<dbReference type="Gene3D" id="3.30.70.100">
    <property type="match status" value="1"/>
</dbReference>
<dbReference type="PANTHER" id="PTHR30221:SF1">
    <property type="entry name" value="SMALL-CONDUCTANCE MECHANOSENSITIVE CHANNEL"/>
    <property type="match status" value="1"/>
</dbReference>
<dbReference type="Proteomes" id="UP000199706">
    <property type="component" value="Unassembled WGS sequence"/>
</dbReference>
<evidence type="ECO:0000256" key="2">
    <source>
        <dbReference type="ARBA" id="ARBA00008017"/>
    </source>
</evidence>
<evidence type="ECO:0000313" key="10">
    <source>
        <dbReference type="Proteomes" id="UP000199706"/>
    </source>
</evidence>
<accession>A0A1G8HE08</accession>
<dbReference type="GO" id="GO:0008381">
    <property type="term" value="F:mechanosensitive monoatomic ion channel activity"/>
    <property type="evidence" value="ECO:0007669"/>
    <property type="project" value="InterPro"/>
</dbReference>
<organism evidence="9 10">
    <name type="scientific">Paraburkholderia phenazinium</name>
    <dbReference type="NCBI Taxonomy" id="60549"/>
    <lineage>
        <taxon>Bacteria</taxon>
        <taxon>Pseudomonadati</taxon>
        <taxon>Pseudomonadota</taxon>
        <taxon>Betaproteobacteria</taxon>
        <taxon>Burkholderiales</taxon>
        <taxon>Burkholderiaceae</taxon>
        <taxon>Paraburkholderia</taxon>
    </lineage>
</organism>
<dbReference type="InterPro" id="IPR014710">
    <property type="entry name" value="RmlC-like_jellyroll"/>
</dbReference>
<comment type="subunit">
    <text evidence="7">Homoheptamer.</text>
</comment>